<feature type="compositionally biased region" description="Basic and acidic residues" evidence="1">
    <location>
        <begin position="7"/>
        <end position="16"/>
    </location>
</feature>
<evidence type="ECO:0000256" key="1">
    <source>
        <dbReference type="SAM" id="MobiDB-lite"/>
    </source>
</evidence>
<dbReference type="Gene3D" id="2.40.50.140">
    <property type="entry name" value="Nucleic acid-binding proteins"/>
    <property type="match status" value="1"/>
</dbReference>
<evidence type="ECO:0000259" key="2">
    <source>
        <dbReference type="PROSITE" id="PS51857"/>
    </source>
</evidence>
<feature type="compositionally biased region" description="Low complexity" evidence="1">
    <location>
        <begin position="68"/>
        <end position="77"/>
    </location>
</feature>
<gene>
    <name evidence="3" type="ORF">SAMN05216241_103227</name>
</gene>
<evidence type="ECO:0000313" key="3">
    <source>
        <dbReference type="EMBL" id="SDF93442.1"/>
    </source>
</evidence>
<feature type="domain" description="CSD" evidence="2">
    <location>
        <begin position="266"/>
        <end position="331"/>
    </location>
</feature>
<dbReference type="Proteomes" id="UP000199415">
    <property type="component" value="Unassembled WGS sequence"/>
</dbReference>
<dbReference type="InterPro" id="IPR002059">
    <property type="entry name" value="CSP_DNA-bd"/>
</dbReference>
<dbReference type="AlphaFoldDB" id="A0A1G7Q4H0"/>
<dbReference type="EMBL" id="FNCE01000003">
    <property type="protein sequence ID" value="SDF93442.1"/>
    <property type="molecule type" value="Genomic_DNA"/>
</dbReference>
<dbReference type="Pfam" id="PF00313">
    <property type="entry name" value="CSD"/>
    <property type="match status" value="1"/>
</dbReference>
<dbReference type="GO" id="GO:0005829">
    <property type="term" value="C:cytosol"/>
    <property type="evidence" value="ECO:0007669"/>
    <property type="project" value="UniProtKB-ARBA"/>
</dbReference>
<proteinExistence type="predicted"/>
<dbReference type="PROSITE" id="PS51857">
    <property type="entry name" value="CSD_2"/>
    <property type="match status" value="1"/>
</dbReference>
<feature type="compositionally biased region" description="Basic and acidic residues" evidence="1">
    <location>
        <begin position="136"/>
        <end position="148"/>
    </location>
</feature>
<dbReference type="RefSeq" id="WP_090019342.1">
    <property type="nucleotide sequence ID" value="NZ_FNCE01000003.1"/>
</dbReference>
<feature type="region of interest" description="Disordered" evidence="1">
    <location>
        <begin position="68"/>
        <end position="178"/>
    </location>
</feature>
<accession>A0A1G7Q4H0</accession>
<protein>
    <submittedName>
        <fullName evidence="3">Cold shock protein, CspA family</fullName>
    </submittedName>
</protein>
<name>A0A1G7Q4H0_9PROT</name>
<feature type="compositionally biased region" description="Pro residues" evidence="1">
    <location>
        <begin position="239"/>
        <end position="248"/>
    </location>
</feature>
<keyword evidence="4" id="KW-1185">Reference proteome</keyword>
<dbReference type="GO" id="GO:0003676">
    <property type="term" value="F:nucleic acid binding"/>
    <property type="evidence" value="ECO:0007669"/>
    <property type="project" value="InterPro"/>
</dbReference>
<dbReference type="SMART" id="SM00357">
    <property type="entry name" value="CSP"/>
    <property type="match status" value="1"/>
</dbReference>
<dbReference type="SUPFAM" id="SSF50249">
    <property type="entry name" value="Nucleic acid-binding proteins"/>
    <property type="match status" value="1"/>
</dbReference>
<sequence length="334" mass="34316">MSRSVLRLKDHNHEQTESGGVGRSKIDRGEWPKIIERRQAGEAIAAIARDYNVTPSAISYIVKKAQADPAGYAGPPADGEEAEVAAEADGHAMPVAETDPQAAGVAVAVDGDGPSPDGGQGAPSTATTPDAPGTDEPVRPEAPARSRGAEPAQPTAPAADSGSRERTPANDELQSDLARRLIEAAGTCAKTWDGGAGGDELARAAHEVRRALAAIEIADSKRSSPKRSKAPAPEASEPAPMPAEPAAPAPAAGRREPGEVQIPEGRSLGTVKFYKPSKGFGFVVPDDGGGDIYLAAETVEAAGLDDLQTGDRVAIERGPGRKGEEVKSLQLLAS</sequence>
<dbReference type="InterPro" id="IPR012340">
    <property type="entry name" value="NA-bd_OB-fold"/>
</dbReference>
<dbReference type="STRING" id="1082479.SAMN05216241_103227"/>
<feature type="compositionally biased region" description="Low complexity" evidence="1">
    <location>
        <begin position="102"/>
        <end position="115"/>
    </location>
</feature>
<evidence type="ECO:0000313" key="4">
    <source>
        <dbReference type="Proteomes" id="UP000199415"/>
    </source>
</evidence>
<dbReference type="OrthoDB" id="7304150at2"/>
<feature type="region of interest" description="Disordered" evidence="1">
    <location>
        <begin position="215"/>
        <end position="265"/>
    </location>
</feature>
<organism evidence="3 4">
    <name type="scientific">Limimonas halophila</name>
    <dbReference type="NCBI Taxonomy" id="1082479"/>
    <lineage>
        <taxon>Bacteria</taxon>
        <taxon>Pseudomonadati</taxon>
        <taxon>Pseudomonadota</taxon>
        <taxon>Alphaproteobacteria</taxon>
        <taxon>Rhodospirillales</taxon>
        <taxon>Rhodovibrionaceae</taxon>
        <taxon>Limimonas</taxon>
    </lineage>
</organism>
<reference evidence="3 4" key="1">
    <citation type="submission" date="2016-10" db="EMBL/GenBank/DDBJ databases">
        <authorList>
            <person name="de Groot N.N."/>
        </authorList>
    </citation>
    <scope>NUCLEOTIDE SEQUENCE [LARGE SCALE GENOMIC DNA]</scope>
    <source>
        <strain evidence="3 4">DSM 25584</strain>
    </source>
</reference>
<feature type="region of interest" description="Disordered" evidence="1">
    <location>
        <begin position="1"/>
        <end position="26"/>
    </location>
</feature>
<dbReference type="InterPro" id="IPR011129">
    <property type="entry name" value="CSD"/>
</dbReference>